<dbReference type="InterPro" id="IPR046373">
    <property type="entry name" value="Acyl-CoA_Oxase/DH_mid-dom_sf"/>
</dbReference>
<dbReference type="Pfam" id="PF02771">
    <property type="entry name" value="Acyl-CoA_dh_N"/>
    <property type="match status" value="1"/>
</dbReference>
<feature type="domain" description="Acyl-CoA dehydrogenase/oxidase N-terminal" evidence="10">
    <location>
        <begin position="35"/>
        <end position="147"/>
    </location>
</feature>
<dbReference type="FunFam" id="1.10.540.10:FF:000001">
    <property type="entry name" value="Very long-chain-specific acyl-CoA dehydrogenase, mitochondrial"/>
    <property type="match status" value="1"/>
</dbReference>
<feature type="domain" description="Acyl-CoA dehydrogenase/oxidase C-terminal" evidence="8">
    <location>
        <begin position="257"/>
        <end position="419"/>
    </location>
</feature>
<reference evidence="12 13" key="1">
    <citation type="journal article" date="2016" name="Nat. Commun.">
        <title>Thousands of microbial genomes shed light on interconnected biogeochemical processes in an aquifer system.</title>
        <authorList>
            <person name="Anantharaman K."/>
            <person name="Brown C.T."/>
            <person name="Hug L.A."/>
            <person name="Sharon I."/>
            <person name="Castelle C.J."/>
            <person name="Probst A.J."/>
            <person name="Thomas B.C."/>
            <person name="Singh A."/>
            <person name="Wilkins M.J."/>
            <person name="Karaoz U."/>
            <person name="Brodie E.L."/>
            <person name="Williams K.H."/>
            <person name="Hubbard S.S."/>
            <person name="Banfield J.F."/>
        </authorList>
    </citation>
    <scope>NUCLEOTIDE SEQUENCE [LARGE SCALE GENOMIC DNA]</scope>
</reference>
<dbReference type="PROSITE" id="PS00073">
    <property type="entry name" value="ACYL_COA_DH_2"/>
    <property type="match status" value="1"/>
</dbReference>
<comment type="catalytic activity">
    <reaction evidence="6">
        <text>a 2,3-saturated acyl-CoA + A = a 2,3-dehydroacyl-CoA + AH2</text>
        <dbReference type="Rhea" id="RHEA:48608"/>
        <dbReference type="ChEBI" id="CHEBI:13193"/>
        <dbReference type="ChEBI" id="CHEBI:17499"/>
        <dbReference type="ChEBI" id="CHEBI:60015"/>
        <dbReference type="ChEBI" id="CHEBI:65111"/>
    </reaction>
</comment>
<dbReference type="GO" id="GO:0003995">
    <property type="term" value="F:acyl-CoA dehydrogenase activity"/>
    <property type="evidence" value="ECO:0007669"/>
    <property type="project" value="InterPro"/>
</dbReference>
<dbReference type="InterPro" id="IPR037069">
    <property type="entry name" value="AcylCoA_DH/ox_N_sf"/>
</dbReference>
<dbReference type="InterPro" id="IPR049426">
    <property type="entry name" value="Acyl-CoA-dh-like_C"/>
</dbReference>
<dbReference type="InterPro" id="IPR009100">
    <property type="entry name" value="AcylCoA_DH/oxidase_NM_dom_sf"/>
</dbReference>
<accession>A0A1F8EES6</accession>
<dbReference type="AlphaFoldDB" id="A0A1F8EES6"/>
<dbReference type="SUPFAM" id="SSF56645">
    <property type="entry name" value="Acyl-CoA dehydrogenase NM domain-like"/>
    <property type="match status" value="1"/>
</dbReference>
<gene>
    <name evidence="12" type="ORF">A2817_01655</name>
</gene>
<dbReference type="Gene3D" id="2.40.110.10">
    <property type="entry name" value="Butyryl-CoA Dehydrogenase, subunit A, domain 2"/>
    <property type="match status" value="1"/>
</dbReference>
<organism evidence="12 13">
    <name type="scientific">Candidatus Yanofskybacteria bacterium RIFCSPHIGHO2_01_FULL_39_8b</name>
    <dbReference type="NCBI Taxonomy" id="1802659"/>
    <lineage>
        <taxon>Bacteria</taxon>
        <taxon>Candidatus Yanofskyibacteriota</taxon>
    </lineage>
</organism>
<dbReference type="Pfam" id="PF21263">
    <property type="entry name" value="Acyl-CoA-dh_C"/>
    <property type="match status" value="1"/>
</dbReference>
<comment type="cofactor">
    <cofactor evidence="1 7">
        <name>FAD</name>
        <dbReference type="ChEBI" id="CHEBI:57692"/>
    </cofactor>
</comment>
<comment type="caution">
    <text evidence="12">The sequence shown here is derived from an EMBL/GenBank/DDBJ whole genome shotgun (WGS) entry which is preliminary data.</text>
</comment>
<evidence type="ECO:0000259" key="10">
    <source>
        <dbReference type="Pfam" id="PF02771"/>
    </source>
</evidence>
<evidence type="ECO:0000259" key="9">
    <source>
        <dbReference type="Pfam" id="PF02770"/>
    </source>
</evidence>
<evidence type="ECO:0000256" key="3">
    <source>
        <dbReference type="ARBA" id="ARBA00022630"/>
    </source>
</evidence>
<evidence type="ECO:0000256" key="4">
    <source>
        <dbReference type="ARBA" id="ARBA00022827"/>
    </source>
</evidence>
<dbReference type="SUPFAM" id="SSF47203">
    <property type="entry name" value="Acyl-CoA dehydrogenase C-terminal domain-like"/>
    <property type="match status" value="1"/>
</dbReference>
<dbReference type="InterPro" id="IPR036250">
    <property type="entry name" value="AcylCo_DH-like_C"/>
</dbReference>
<dbReference type="InterPro" id="IPR006089">
    <property type="entry name" value="Acyl-CoA_DH_CS"/>
</dbReference>
<name>A0A1F8EES6_9BACT</name>
<dbReference type="InterPro" id="IPR013786">
    <property type="entry name" value="AcylCoA_DH/ox_N"/>
</dbReference>
<feature type="domain" description="Acyl-CoA dehydrogenase-like C-terminal" evidence="11">
    <location>
        <begin position="463"/>
        <end position="555"/>
    </location>
</feature>
<dbReference type="Pfam" id="PF02770">
    <property type="entry name" value="Acyl-CoA_dh_M"/>
    <property type="match status" value="1"/>
</dbReference>
<keyword evidence="3 7" id="KW-0285">Flavoprotein</keyword>
<dbReference type="Gene3D" id="1.10.540.10">
    <property type="entry name" value="Acyl-CoA dehydrogenase/oxidase, N-terminal domain"/>
    <property type="match status" value="1"/>
</dbReference>
<proteinExistence type="inferred from homology"/>
<evidence type="ECO:0000313" key="12">
    <source>
        <dbReference type="EMBL" id="OGM99366.1"/>
    </source>
</evidence>
<dbReference type="PANTHER" id="PTHR43884">
    <property type="entry name" value="ACYL-COA DEHYDROGENASE"/>
    <property type="match status" value="1"/>
</dbReference>
<dbReference type="EMBL" id="MGIZ01000021">
    <property type="protein sequence ID" value="OGM99366.1"/>
    <property type="molecule type" value="Genomic_DNA"/>
</dbReference>
<evidence type="ECO:0000256" key="5">
    <source>
        <dbReference type="ARBA" id="ARBA00023002"/>
    </source>
</evidence>
<protein>
    <recommendedName>
        <fullName evidence="14">Acyl-CoA dehydrogenase</fullName>
    </recommendedName>
</protein>
<keyword evidence="4 7" id="KW-0274">FAD</keyword>
<feature type="domain" description="Acyl-CoA oxidase/dehydrogenase middle" evidence="9">
    <location>
        <begin position="151"/>
        <end position="244"/>
    </location>
</feature>
<dbReference type="InterPro" id="IPR006091">
    <property type="entry name" value="Acyl-CoA_Oxase/DH_mid-dom"/>
</dbReference>
<evidence type="ECO:0000256" key="6">
    <source>
        <dbReference type="ARBA" id="ARBA00052546"/>
    </source>
</evidence>
<dbReference type="FunFam" id="1.20.140.10:FF:000019">
    <property type="entry name" value="Acyl-CoA dehydrogenase"/>
    <property type="match status" value="1"/>
</dbReference>
<dbReference type="GO" id="GO:0050660">
    <property type="term" value="F:flavin adenine dinucleotide binding"/>
    <property type="evidence" value="ECO:0007669"/>
    <property type="project" value="InterPro"/>
</dbReference>
<evidence type="ECO:0008006" key="14">
    <source>
        <dbReference type="Google" id="ProtNLM"/>
    </source>
</evidence>
<evidence type="ECO:0000259" key="8">
    <source>
        <dbReference type="Pfam" id="PF00441"/>
    </source>
</evidence>
<dbReference type="Proteomes" id="UP000177594">
    <property type="component" value="Unassembled WGS sequence"/>
</dbReference>
<dbReference type="Pfam" id="PF00441">
    <property type="entry name" value="Acyl-CoA_dh_1"/>
    <property type="match status" value="1"/>
</dbReference>
<dbReference type="PANTHER" id="PTHR43884:SF12">
    <property type="entry name" value="ISOVALERYL-COA DEHYDROGENASE, MITOCHONDRIAL-RELATED"/>
    <property type="match status" value="1"/>
</dbReference>
<keyword evidence="5 7" id="KW-0560">Oxidoreductase</keyword>
<evidence type="ECO:0000256" key="2">
    <source>
        <dbReference type="ARBA" id="ARBA00009347"/>
    </source>
</evidence>
<evidence type="ECO:0000256" key="1">
    <source>
        <dbReference type="ARBA" id="ARBA00001974"/>
    </source>
</evidence>
<evidence type="ECO:0000256" key="7">
    <source>
        <dbReference type="RuleBase" id="RU362125"/>
    </source>
</evidence>
<evidence type="ECO:0000259" key="11">
    <source>
        <dbReference type="Pfam" id="PF21263"/>
    </source>
</evidence>
<comment type="similarity">
    <text evidence="2 7">Belongs to the acyl-CoA dehydrogenase family.</text>
</comment>
<dbReference type="InterPro" id="IPR009075">
    <property type="entry name" value="AcylCo_DH/oxidase_C"/>
</dbReference>
<sequence>MAKLLGINLDHSRPKGGSFIFLKPDSDIFTAYDLTEDQRMIRDTLKDFMANEVLPQTVRIESKEWDVTRNLLLKLGELGVLGIEVPEQYGGQNLDKTTAAILAEELGWQGSFACTVLADTGIGMLPIVLFGNEEQKNRFLPSIVSGKIIGAYSLTESGAGSDAKAITTKAVLREDGRAYQLNGEKIFVTNGRLADFYILFAKVGDDREITAFIVEREFPGVEVGNEEHKMGILGSSTTSVSLFNVSVPVENILGRVGEGFSIAMNTLNLGRFKLGAACLGGSRQIFYEALKYSRERKQFQVPIDTFGSIRKKLCQIAALIYGIESMVYRTAGLLDKAVSEVDLGNSRATMEAIREYAGECSIVKVWCSESNYQNAVANVEIHGGNGFMKDYSAERHLRDSVINMIFEGTNSINRLLLVKEFLKKFGMGLISEKEKMWKETTSVSPFEATNDVVLRLCTQLEGAKKVFIIVSGLIMKKFGFTLSENDNQEAVILLADCLINLYVLDSALAVYVKHRKEKDQYLTRYLFHLILPVLERDVMSLVVLGSEADQYRDAFADIRPLLSYEPENVLNLNKKITENF</sequence>
<dbReference type="Gene3D" id="1.20.140.10">
    <property type="entry name" value="Butyryl-CoA Dehydrogenase, subunit A, domain 3"/>
    <property type="match status" value="2"/>
</dbReference>
<evidence type="ECO:0000313" key="13">
    <source>
        <dbReference type="Proteomes" id="UP000177594"/>
    </source>
</evidence>